<evidence type="ECO:0000313" key="5">
    <source>
        <dbReference type="EMBL" id="CCI39289.1"/>
    </source>
</evidence>
<dbReference type="CDD" id="cd05392">
    <property type="entry name" value="RasGAP_Neurofibromin_like"/>
    <property type="match status" value="1"/>
</dbReference>
<name>A0A024FZ10_9STRA</name>
<dbReference type="GO" id="GO:0005096">
    <property type="term" value="F:GTPase activator activity"/>
    <property type="evidence" value="ECO:0007669"/>
    <property type="project" value="UniProtKB-KW"/>
</dbReference>
<dbReference type="SMART" id="SM00233">
    <property type="entry name" value="PH"/>
    <property type="match status" value="1"/>
</dbReference>
<dbReference type="STRING" id="65357.A0A024FZ10"/>
<evidence type="ECO:0000259" key="3">
    <source>
        <dbReference type="PROSITE" id="PS50003"/>
    </source>
</evidence>
<keyword evidence="2" id="KW-0175">Coiled coil</keyword>
<keyword evidence="6" id="KW-1185">Reference proteome</keyword>
<protein>
    <recommendedName>
        <fullName evidence="7">Ras-GAP domain-containing protein</fullName>
    </recommendedName>
</protein>
<dbReference type="OrthoDB" id="28245at2759"/>
<organism evidence="5 6">
    <name type="scientific">Albugo candida</name>
    <dbReference type="NCBI Taxonomy" id="65357"/>
    <lineage>
        <taxon>Eukaryota</taxon>
        <taxon>Sar</taxon>
        <taxon>Stramenopiles</taxon>
        <taxon>Oomycota</taxon>
        <taxon>Peronosporomycetes</taxon>
        <taxon>Albuginales</taxon>
        <taxon>Albuginaceae</taxon>
        <taxon>Albugo</taxon>
    </lineage>
</organism>
<dbReference type="SMART" id="SM00323">
    <property type="entry name" value="RasGAP"/>
    <property type="match status" value="1"/>
</dbReference>
<dbReference type="PANTHER" id="PTHR10194">
    <property type="entry name" value="RAS GTPASE-ACTIVATING PROTEINS"/>
    <property type="match status" value="1"/>
</dbReference>
<gene>
    <name evidence="5" type="ORF">BN9_000720</name>
</gene>
<evidence type="ECO:0000313" key="6">
    <source>
        <dbReference type="Proteomes" id="UP000053237"/>
    </source>
</evidence>
<dbReference type="Proteomes" id="UP000053237">
    <property type="component" value="Unassembled WGS sequence"/>
</dbReference>
<dbReference type="PROSITE" id="PS50018">
    <property type="entry name" value="RAS_GTPASE_ACTIV_2"/>
    <property type="match status" value="1"/>
</dbReference>
<dbReference type="InParanoid" id="A0A024FZ10"/>
<proteinExistence type="predicted"/>
<dbReference type="Pfam" id="PF00169">
    <property type="entry name" value="PH"/>
    <property type="match status" value="1"/>
</dbReference>
<dbReference type="EMBL" id="CAIX01000001">
    <property type="protein sequence ID" value="CCI39289.1"/>
    <property type="molecule type" value="Genomic_DNA"/>
</dbReference>
<dbReference type="SUPFAM" id="SSF48350">
    <property type="entry name" value="GTPase activation domain, GAP"/>
    <property type="match status" value="1"/>
</dbReference>
<dbReference type="Gene3D" id="1.10.506.10">
    <property type="entry name" value="GTPase Activation - p120gap, domain 1"/>
    <property type="match status" value="2"/>
</dbReference>
<dbReference type="InterPro" id="IPR001936">
    <property type="entry name" value="RasGAP_dom"/>
</dbReference>
<dbReference type="SUPFAM" id="SSF50729">
    <property type="entry name" value="PH domain-like"/>
    <property type="match status" value="1"/>
</dbReference>
<keyword evidence="1" id="KW-0343">GTPase activation</keyword>
<comment type="caution">
    <text evidence="5">The sequence shown here is derived from an EMBL/GenBank/DDBJ whole genome shotgun (WGS) entry which is preliminary data.</text>
</comment>
<feature type="domain" description="Ras-GAP" evidence="4">
    <location>
        <begin position="470"/>
        <end position="675"/>
    </location>
</feature>
<accession>A0A024FZ10</accession>
<dbReference type="AlphaFoldDB" id="A0A024FZ10"/>
<evidence type="ECO:0000259" key="4">
    <source>
        <dbReference type="PROSITE" id="PS50018"/>
    </source>
</evidence>
<dbReference type="PANTHER" id="PTHR10194:SF60">
    <property type="entry name" value="RAS GTPASE-ACTIVATING PROTEIN RASKOL"/>
    <property type="match status" value="1"/>
</dbReference>
<feature type="coiled-coil region" evidence="2">
    <location>
        <begin position="178"/>
        <end position="226"/>
    </location>
</feature>
<evidence type="ECO:0000256" key="2">
    <source>
        <dbReference type="SAM" id="Coils"/>
    </source>
</evidence>
<dbReference type="PROSITE" id="PS50003">
    <property type="entry name" value="PH_DOMAIN"/>
    <property type="match status" value="1"/>
</dbReference>
<dbReference type="InterPro" id="IPR008936">
    <property type="entry name" value="Rho_GTPase_activation_prot"/>
</dbReference>
<sequence length="812" mass="92870">MSPPPNSTQSEYVKCPELLWSAADLEKKVVIRKLYRKVERFQSDWRRCYVAVFASSLYYYDSLTDAKPHGVIPLYGCKVDPVERVQRSYNSFPPMECESPCNSDQGGPCWKFISSAGRVLVFRTESHEERDFWVEYITKATNVICSTLCTELCSFTSEPSKLQDAHNVDMIPELSQMVRDAIALVKTQKQEIQDLKVKMQSLTNENDQYKIQVQTLQSKITSAKRSKVTQNVTNPNDLLTGRYYDKSIGPKLHATASLPSMSFAINSSKSSLQSSKSETYDQPSSPSRTFIPRTRPLSARASFDLMDNDYIQQQALQIAEIARKLQISMVKKEPIADAKIFQTKNVAQVDAPLSKAALSQVNEKEFMPFPPQNFESAIRRLKSHNSATPEPTSCHSDTACLHEDEENQIATKRGERAQSMWEQYTHQDQEWPDTNVVIKKKLGMSEFSEFLLEDGLSFLGCIMDASTRDEKVSILYPVLRLFASEKSLHELIFWAIETEVASVNNVATLFRSDDYASRLVLTYSKAVGFKFVQNVLREPIRKVCLVKAVDVELHPSKIEDVERIRENAARVMDLCQEILNSIMANLDQLPATFYHICNQLNTHVFHRFDYPIEHSNREEGRENLTRNVVGGFLFLRLICPAITTPHLYELTQEAPTGDTRKVLVLVTKLLFKAATCVKFNDREPHLEILNEFIERNASQIQKVYSLMTSFQPKEPDICFQVDSESIFSNLTLEQLTKDEDLIREIAQEHVDEIELALQKEGFDDVMLDQLRQAIHCVEKTGEFLIDPTALEASTKRSYKLRFGHFGRRMRVQ</sequence>
<evidence type="ECO:0008006" key="7">
    <source>
        <dbReference type="Google" id="ProtNLM"/>
    </source>
</evidence>
<dbReference type="InterPro" id="IPR001849">
    <property type="entry name" value="PH_domain"/>
</dbReference>
<feature type="domain" description="PH" evidence="3">
    <location>
        <begin position="27"/>
        <end position="142"/>
    </location>
</feature>
<dbReference type="InterPro" id="IPR011993">
    <property type="entry name" value="PH-like_dom_sf"/>
</dbReference>
<evidence type="ECO:0000256" key="1">
    <source>
        <dbReference type="ARBA" id="ARBA00022468"/>
    </source>
</evidence>
<dbReference type="Gene3D" id="2.30.29.30">
    <property type="entry name" value="Pleckstrin-homology domain (PH domain)/Phosphotyrosine-binding domain (PTB)"/>
    <property type="match status" value="1"/>
</dbReference>
<dbReference type="Pfam" id="PF00616">
    <property type="entry name" value="RasGAP"/>
    <property type="match status" value="2"/>
</dbReference>
<reference evidence="5 6" key="1">
    <citation type="submission" date="2012-05" db="EMBL/GenBank/DDBJ databases">
        <title>Recombination and specialization in a pathogen metapopulation.</title>
        <authorList>
            <person name="Gardiner A."/>
            <person name="Kemen E."/>
            <person name="Schultz-Larsen T."/>
            <person name="MacLean D."/>
            <person name="Van Oosterhout C."/>
            <person name="Jones J.D.G."/>
        </authorList>
    </citation>
    <scope>NUCLEOTIDE SEQUENCE [LARGE SCALE GENOMIC DNA]</scope>
    <source>
        <strain evidence="5 6">Ac Nc2</strain>
    </source>
</reference>
<dbReference type="InterPro" id="IPR039360">
    <property type="entry name" value="Ras_GTPase"/>
</dbReference>